<keyword evidence="2" id="KW-0472">Membrane</keyword>
<accession>A0A8D8WYK7</accession>
<sequence>MYLFFFLLQLLNLFIFKGSTVLVVILYTMLVYAIQHTDFYFTSFFKLILVDSNLFVWFLLYRVILTNKSAPEAFIENEKNNASKNGEVNADTNKTARYNHCN</sequence>
<protein>
    <submittedName>
        <fullName evidence="3">Uncharacterized protein</fullName>
    </submittedName>
</protein>
<reference evidence="3" key="1">
    <citation type="submission" date="2021-05" db="EMBL/GenBank/DDBJ databases">
        <authorList>
            <person name="Alioto T."/>
            <person name="Alioto T."/>
            <person name="Gomez Garrido J."/>
        </authorList>
    </citation>
    <scope>NUCLEOTIDE SEQUENCE</scope>
</reference>
<name>A0A8D8WYK7_9HEMI</name>
<feature type="transmembrane region" description="Helical" evidence="2">
    <location>
        <begin position="12"/>
        <end position="34"/>
    </location>
</feature>
<evidence type="ECO:0000256" key="1">
    <source>
        <dbReference type="SAM" id="MobiDB-lite"/>
    </source>
</evidence>
<proteinExistence type="predicted"/>
<keyword evidence="2" id="KW-1133">Transmembrane helix</keyword>
<evidence type="ECO:0000313" key="3">
    <source>
        <dbReference type="EMBL" id="CAG6677297.1"/>
    </source>
</evidence>
<dbReference type="AlphaFoldDB" id="A0A8D8WYK7"/>
<dbReference type="EMBL" id="HBUF01242177">
    <property type="protein sequence ID" value="CAG6677297.1"/>
    <property type="molecule type" value="Transcribed_RNA"/>
</dbReference>
<evidence type="ECO:0000256" key="2">
    <source>
        <dbReference type="SAM" id="Phobius"/>
    </source>
</evidence>
<organism evidence="3">
    <name type="scientific">Cacopsylla melanoneura</name>
    <dbReference type="NCBI Taxonomy" id="428564"/>
    <lineage>
        <taxon>Eukaryota</taxon>
        <taxon>Metazoa</taxon>
        <taxon>Ecdysozoa</taxon>
        <taxon>Arthropoda</taxon>
        <taxon>Hexapoda</taxon>
        <taxon>Insecta</taxon>
        <taxon>Pterygota</taxon>
        <taxon>Neoptera</taxon>
        <taxon>Paraneoptera</taxon>
        <taxon>Hemiptera</taxon>
        <taxon>Sternorrhyncha</taxon>
        <taxon>Psylloidea</taxon>
        <taxon>Psyllidae</taxon>
        <taxon>Psyllinae</taxon>
        <taxon>Cacopsylla</taxon>
    </lineage>
</organism>
<feature type="transmembrane region" description="Helical" evidence="2">
    <location>
        <begin position="40"/>
        <end position="60"/>
    </location>
</feature>
<feature type="region of interest" description="Disordered" evidence="1">
    <location>
        <begin position="83"/>
        <end position="102"/>
    </location>
</feature>
<keyword evidence="2" id="KW-0812">Transmembrane</keyword>